<comment type="similarity">
    <text evidence="2">Belongs to the virb1 family.</text>
</comment>
<comment type="caution">
    <text evidence="6">The sequence shown here is derived from an EMBL/GenBank/DDBJ whole genome shotgun (WGS) entry which is preliminary data.</text>
</comment>
<dbReference type="Proteomes" id="UP000229498">
    <property type="component" value="Unassembled WGS sequence"/>
</dbReference>
<dbReference type="PANTHER" id="PTHR37423:SF2">
    <property type="entry name" value="MEMBRANE-BOUND LYTIC MUREIN TRANSGLYCOSYLASE C"/>
    <property type="match status" value="1"/>
</dbReference>
<feature type="signal peptide" evidence="4">
    <location>
        <begin position="1"/>
        <end position="24"/>
    </location>
</feature>
<accession>A0A2M9G122</accession>
<proteinExistence type="inferred from homology"/>
<dbReference type="SUPFAM" id="SSF48435">
    <property type="entry name" value="Bacterial muramidases"/>
    <property type="match status" value="1"/>
</dbReference>
<gene>
    <name evidence="6" type="ORF">CVT23_12445</name>
</gene>
<organism evidence="6 7">
    <name type="scientific">Minwuia thermotolerans</name>
    <dbReference type="NCBI Taxonomy" id="2056226"/>
    <lineage>
        <taxon>Bacteria</taxon>
        <taxon>Pseudomonadati</taxon>
        <taxon>Pseudomonadota</taxon>
        <taxon>Alphaproteobacteria</taxon>
        <taxon>Minwuiales</taxon>
        <taxon>Minwuiaceae</taxon>
        <taxon>Minwuia</taxon>
    </lineage>
</organism>
<dbReference type="CDD" id="cd13401">
    <property type="entry name" value="Slt70-like"/>
    <property type="match status" value="1"/>
</dbReference>
<keyword evidence="7" id="KW-1185">Reference proteome</keyword>
<keyword evidence="3 4" id="KW-0732">Signal</keyword>
<dbReference type="Gene3D" id="1.10.530.10">
    <property type="match status" value="1"/>
</dbReference>
<evidence type="ECO:0000313" key="7">
    <source>
        <dbReference type="Proteomes" id="UP000229498"/>
    </source>
</evidence>
<feature type="chain" id="PRO_5014935509" description="Transglycosylase SLT domain-containing protein" evidence="4">
    <location>
        <begin position="25"/>
        <end position="591"/>
    </location>
</feature>
<comment type="similarity">
    <text evidence="1">Belongs to the transglycosylase Slt family.</text>
</comment>
<name>A0A2M9G122_9PROT</name>
<dbReference type="InterPro" id="IPR008939">
    <property type="entry name" value="Lytic_TGlycosylase_superhlx_U"/>
</dbReference>
<reference evidence="6 7" key="1">
    <citation type="submission" date="2017-11" db="EMBL/GenBank/DDBJ databases">
        <title>Draft genome sequence of Rhizobiales bacterium SY3-13.</title>
        <authorList>
            <person name="Sun C."/>
        </authorList>
    </citation>
    <scope>NUCLEOTIDE SEQUENCE [LARGE SCALE GENOMIC DNA]</scope>
    <source>
        <strain evidence="6 7">SY3-13</strain>
    </source>
</reference>
<dbReference type="Pfam" id="PF01464">
    <property type="entry name" value="SLT"/>
    <property type="match status" value="1"/>
</dbReference>
<dbReference type="EMBL" id="PHIG01000033">
    <property type="protein sequence ID" value="PJK29403.1"/>
    <property type="molecule type" value="Genomic_DNA"/>
</dbReference>
<protein>
    <recommendedName>
        <fullName evidence="5">Transglycosylase SLT domain-containing protein</fullName>
    </recommendedName>
</protein>
<evidence type="ECO:0000313" key="6">
    <source>
        <dbReference type="EMBL" id="PJK29403.1"/>
    </source>
</evidence>
<evidence type="ECO:0000256" key="3">
    <source>
        <dbReference type="ARBA" id="ARBA00022729"/>
    </source>
</evidence>
<sequence>MFGRLGMWLASLALLAAGASAALAEPLPRVLSDADAGRYARIFEAQRHGDWRTADRLIGGLQDRLLLGHVQFQRYMHPTAYRSAYAELHRWMKAHGDHPMAERLHALAQKRRIAGWKPLPGPWVARLELPAGVELPAARPATRAEAAESGRTGHDRAVLAQVRRNVLRDRMTVTENMLDGPRGQAMSPAAMAEARATLARGHLSKARFERALKQGDLARQGPGGGMRAGSFYAGLALWAMGRHAESHYRFAAAADTAPDHIGHMGGAADFWAARAALAAGRYAAVVPYLRRAASYSRDMYGLLAARQLADRGDFEWSPPGLTAAAVEALMAANPAIRRAIALTEAGQIARADLELRRLSRRADARGSALLMALSAALDAPATAYRIARIRLNSFGERHDPALFPLPDWQIDEGQPIGRALLLAVARRESGFDTRARSGRGASGLMQLMPRTADYIARKSGRPPPGRAALFDAEVSLELGQSYLAYLMTAVEPDGSLLHVLAAYNAGPGNVREWQRRFGDRDDPLLFLELMGSLQTRLFVRDVLAAYWIYRDRLGWETPTLGELAEGRWPFYSPPPRAAAPVLIGRGGIGAD</sequence>
<dbReference type="PANTHER" id="PTHR37423">
    <property type="entry name" value="SOLUBLE LYTIC MUREIN TRANSGLYCOSYLASE-RELATED"/>
    <property type="match status" value="1"/>
</dbReference>
<evidence type="ECO:0000256" key="4">
    <source>
        <dbReference type="SAM" id="SignalP"/>
    </source>
</evidence>
<evidence type="ECO:0000259" key="5">
    <source>
        <dbReference type="Pfam" id="PF01464"/>
    </source>
</evidence>
<dbReference type="GO" id="GO:0004553">
    <property type="term" value="F:hydrolase activity, hydrolyzing O-glycosyl compounds"/>
    <property type="evidence" value="ECO:0007669"/>
    <property type="project" value="InterPro"/>
</dbReference>
<feature type="domain" description="Transglycosylase SLT" evidence="5">
    <location>
        <begin position="418"/>
        <end position="522"/>
    </location>
</feature>
<dbReference type="OrthoDB" id="9815002at2"/>
<dbReference type="GO" id="GO:0042597">
    <property type="term" value="C:periplasmic space"/>
    <property type="evidence" value="ECO:0007669"/>
    <property type="project" value="InterPro"/>
</dbReference>
<evidence type="ECO:0000256" key="1">
    <source>
        <dbReference type="ARBA" id="ARBA00007734"/>
    </source>
</evidence>
<dbReference type="InterPro" id="IPR023346">
    <property type="entry name" value="Lysozyme-like_dom_sf"/>
</dbReference>
<dbReference type="AlphaFoldDB" id="A0A2M9G122"/>
<dbReference type="SUPFAM" id="SSF53955">
    <property type="entry name" value="Lysozyme-like"/>
    <property type="match status" value="1"/>
</dbReference>
<evidence type="ECO:0000256" key="2">
    <source>
        <dbReference type="ARBA" id="ARBA00009387"/>
    </source>
</evidence>
<dbReference type="InterPro" id="IPR008258">
    <property type="entry name" value="Transglycosylase_SLT_dom_1"/>
</dbReference>